<organism evidence="3 4">
    <name type="scientific">Streptomyces halstedii</name>
    <dbReference type="NCBI Taxonomy" id="1944"/>
    <lineage>
        <taxon>Bacteria</taxon>
        <taxon>Bacillati</taxon>
        <taxon>Actinomycetota</taxon>
        <taxon>Actinomycetes</taxon>
        <taxon>Kitasatosporales</taxon>
        <taxon>Streptomycetaceae</taxon>
        <taxon>Streptomyces</taxon>
    </lineage>
</organism>
<name>A0A6N9U1X6_STRHA</name>
<gene>
    <name evidence="3" type="ORF">G3I29_19345</name>
</gene>
<feature type="domain" description="A-factor biosynthesis hotdog" evidence="2">
    <location>
        <begin position="27"/>
        <end position="152"/>
    </location>
</feature>
<dbReference type="AlphaFoldDB" id="A0A6N9U1X6"/>
<dbReference type="InterPro" id="IPR047757">
    <property type="entry name" value="AfsA-like"/>
</dbReference>
<evidence type="ECO:0000313" key="4">
    <source>
        <dbReference type="Proteomes" id="UP000471293"/>
    </source>
</evidence>
<dbReference type="EMBL" id="JAAGLQ010000411">
    <property type="protein sequence ID" value="NEA17628.1"/>
    <property type="molecule type" value="Genomic_DNA"/>
</dbReference>
<dbReference type="RefSeq" id="WP_164346308.1">
    <property type="nucleotide sequence ID" value="NZ_JAAGLQ010000411.1"/>
</dbReference>
<comment type="caution">
    <text evidence="3">The sequence shown here is derived from an EMBL/GenBank/DDBJ whole genome shotgun (WGS) entry which is preliminary data.</text>
</comment>
<accession>A0A6N9U1X6</accession>
<proteinExistence type="predicted"/>
<feature type="compositionally biased region" description="Basic and acidic residues" evidence="1">
    <location>
        <begin position="11"/>
        <end position="20"/>
    </location>
</feature>
<evidence type="ECO:0000313" key="3">
    <source>
        <dbReference type="EMBL" id="NEA17628.1"/>
    </source>
</evidence>
<feature type="region of interest" description="Disordered" evidence="1">
    <location>
        <begin position="1"/>
        <end position="20"/>
    </location>
</feature>
<sequence length="317" mass="34823">MSEVPVFRPAPHPDARGKDAVPKEYAHLSRDSALLVTGWRRREDGVFSLTVRWPAPEGEMPYDPRVLTQTVRQTGLVIAHAEYGVPLSHQTLLHSFDFTVVPGFRVPSDGPAALTVEIALAEPKKRGRAVGSLGMDIRLFHDTVMVARADCDFGWISPAVFRRLRGEHPTAGWNTWELPDPIDPRAVGRVTAHDVVLAPGDGPHHWQLRNDVDNVLLFDHPVDHVPGLVLMEAAHQAANAFLHPSPFDMTAFSSSFERYVEFDRPCWITAEAVSGPGRTTVLVTGTQDGDPVFRGRLTGSVTGHRDDHGHTAPAPAH</sequence>
<protein>
    <submittedName>
        <fullName evidence="3">A-factor biosynthesis protein</fullName>
    </submittedName>
</protein>
<dbReference type="GO" id="GO:0016740">
    <property type="term" value="F:transferase activity"/>
    <property type="evidence" value="ECO:0007669"/>
    <property type="project" value="InterPro"/>
</dbReference>
<dbReference type="InterPro" id="IPR005509">
    <property type="entry name" value="AfsA_hotdog_dom"/>
</dbReference>
<evidence type="ECO:0000259" key="2">
    <source>
        <dbReference type="Pfam" id="PF03756"/>
    </source>
</evidence>
<dbReference type="NCBIfam" id="NF041195">
    <property type="entry name" value="ScbA_BarX_GamBu"/>
    <property type="match status" value="1"/>
</dbReference>
<dbReference type="Pfam" id="PF03756">
    <property type="entry name" value="AfsA"/>
    <property type="match status" value="2"/>
</dbReference>
<evidence type="ECO:0000256" key="1">
    <source>
        <dbReference type="SAM" id="MobiDB-lite"/>
    </source>
</evidence>
<feature type="domain" description="A-factor biosynthesis hotdog" evidence="2">
    <location>
        <begin position="186"/>
        <end position="298"/>
    </location>
</feature>
<dbReference type="Proteomes" id="UP000471293">
    <property type="component" value="Unassembled WGS sequence"/>
</dbReference>
<reference evidence="3 4" key="1">
    <citation type="submission" date="2020-01" db="EMBL/GenBank/DDBJ databases">
        <title>Insect and environment-associated Actinomycetes.</title>
        <authorList>
            <person name="Currrie C."/>
            <person name="Chevrette M."/>
            <person name="Carlson C."/>
            <person name="Stubbendieck R."/>
            <person name="Wendt-Pienkowski E."/>
        </authorList>
    </citation>
    <scope>NUCLEOTIDE SEQUENCE [LARGE SCALE GENOMIC DNA]</scope>
    <source>
        <strain evidence="3 4">SID11342</strain>
    </source>
</reference>
<feature type="region of interest" description="Disordered" evidence="1">
    <location>
        <begin position="292"/>
        <end position="317"/>
    </location>
</feature>